<proteinExistence type="predicted"/>
<dbReference type="RefSeq" id="WP_067459010.1">
    <property type="nucleotide sequence ID" value="NZ_LVVY01000120.1"/>
</dbReference>
<dbReference type="Proteomes" id="UP000078389">
    <property type="component" value="Unassembled WGS sequence"/>
</dbReference>
<keyword evidence="2" id="KW-1185">Reference proteome</keyword>
<name>A0A178HPD6_9HYPH</name>
<gene>
    <name evidence="1" type="ORF">A3840_15820</name>
</gene>
<evidence type="ECO:0000313" key="2">
    <source>
        <dbReference type="Proteomes" id="UP000078389"/>
    </source>
</evidence>
<dbReference type="EMBL" id="LVVY01000120">
    <property type="protein sequence ID" value="OAM74469.1"/>
    <property type="molecule type" value="Genomic_DNA"/>
</dbReference>
<comment type="caution">
    <text evidence="1">The sequence shown here is derived from an EMBL/GenBank/DDBJ whole genome shotgun (WGS) entry which is preliminary data.</text>
</comment>
<dbReference type="STRING" id="1770058.A3840_15820"/>
<dbReference type="OrthoDB" id="7375008at2"/>
<evidence type="ECO:0000313" key="1">
    <source>
        <dbReference type="EMBL" id="OAM74469.1"/>
    </source>
</evidence>
<reference evidence="1 2" key="1">
    <citation type="submission" date="2016-03" db="EMBL/GenBank/DDBJ databases">
        <title>Genome sequencing of Devosia sp. S37.</title>
        <authorList>
            <person name="Mohd Nor M."/>
        </authorList>
    </citation>
    <scope>NUCLEOTIDE SEQUENCE [LARGE SCALE GENOMIC DNA]</scope>
    <source>
        <strain evidence="1 2">S37</strain>
    </source>
</reference>
<organism evidence="1 2">
    <name type="scientific">Devosia elaeis</name>
    <dbReference type="NCBI Taxonomy" id="1770058"/>
    <lineage>
        <taxon>Bacteria</taxon>
        <taxon>Pseudomonadati</taxon>
        <taxon>Pseudomonadota</taxon>
        <taxon>Alphaproteobacteria</taxon>
        <taxon>Hyphomicrobiales</taxon>
        <taxon>Devosiaceae</taxon>
        <taxon>Devosia</taxon>
    </lineage>
</organism>
<protein>
    <submittedName>
        <fullName evidence="1">Uncharacterized protein</fullName>
    </submittedName>
</protein>
<sequence length="192" mass="21146">MLINAITESWLRVDLHLPEDGRLGRQAQDGIKPLHDPQNLYAQLAPSLPAHRPDPQRIEAMILEFIRILGLTPVTLGRREYVTMVTGTGMLRDMLVQLMQEQLPLADRGGMLHLNRLLAPADIAALENLPYPRAEPASLIAAQLALARLFLPRARAMAATLGLAWPEAFEAAARAHLAQAIGRAPEELWPLG</sequence>
<accession>A0A178HPD6</accession>
<dbReference type="AlphaFoldDB" id="A0A178HPD6"/>